<protein>
    <recommendedName>
        <fullName evidence="1">Uroporphyrinogen decarboxylase (URO-D) domain-containing protein</fullName>
    </recommendedName>
</protein>
<organism evidence="2">
    <name type="scientific">marine sediment metagenome</name>
    <dbReference type="NCBI Taxonomy" id="412755"/>
    <lineage>
        <taxon>unclassified sequences</taxon>
        <taxon>metagenomes</taxon>
        <taxon>ecological metagenomes</taxon>
    </lineage>
</organism>
<dbReference type="SUPFAM" id="SSF51726">
    <property type="entry name" value="UROD/MetE-like"/>
    <property type="match status" value="1"/>
</dbReference>
<feature type="domain" description="Uroporphyrinogen decarboxylase (URO-D)" evidence="1">
    <location>
        <begin position="14"/>
        <end position="217"/>
    </location>
</feature>
<comment type="caution">
    <text evidence="2">The sequence shown here is derived from an EMBL/GenBank/DDBJ whole genome shotgun (WGS) entry which is preliminary data.</text>
</comment>
<dbReference type="GO" id="GO:0004853">
    <property type="term" value="F:uroporphyrinogen decarboxylase activity"/>
    <property type="evidence" value="ECO:0007669"/>
    <property type="project" value="InterPro"/>
</dbReference>
<dbReference type="InterPro" id="IPR038071">
    <property type="entry name" value="UROD/MetE-like_sf"/>
</dbReference>
<dbReference type="AlphaFoldDB" id="X1PGQ2"/>
<evidence type="ECO:0000259" key="1">
    <source>
        <dbReference type="Pfam" id="PF01208"/>
    </source>
</evidence>
<gene>
    <name evidence="2" type="ORF">S06H3_55048</name>
</gene>
<dbReference type="PANTHER" id="PTHR47099:SF1">
    <property type="entry name" value="METHYLCOBAMIDE:COM METHYLTRANSFERASE MTBA"/>
    <property type="match status" value="1"/>
</dbReference>
<sequence length="237" mass="25877">ADELLRTEKFQSIEEIVDDAGVELFLIGVPNPFTFQYATIMRGKQQAMMDIIEKPALVRRIIDKGTEISINQSIAFARLGVDALYIGETFGGLIGPRFFEEFCLPPLKRFVSTLKQYHILIYLHICGDSTKLLEPMANTGVDCIEPLDPLGGVVVADAKGRVGHRVALMGGVNTISLAHGTINEVVEDCKRCIREGAPGGAYILACGITGTLSGVPPDMAILTLSLEFILFYPFMQL</sequence>
<accession>X1PGQ2</accession>
<dbReference type="EMBL" id="BARV01035257">
    <property type="protein sequence ID" value="GAI55472.1"/>
    <property type="molecule type" value="Genomic_DNA"/>
</dbReference>
<reference evidence="2" key="1">
    <citation type="journal article" date="2014" name="Front. Microbiol.">
        <title>High frequency of phylogenetically diverse reductive dehalogenase-homologous genes in deep subseafloor sedimentary metagenomes.</title>
        <authorList>
            <person name="Kawai M."/>
            <person name="Futagami T."/>
            <person name="Toyoda A."/>
            <person name="Takaki Y."/>
            <person name="Nishi S."/>
            <person name="Hori S."/>
            <person name="Arai W."/>
            <person name="Tsubouchi T."/>
            <person name="Morono Y."/>
            <person name="Uchiyama I."/>
            <person name="Ito T."/>
            <person name="Fujiyama A."/>
            <person name="Inagaki F."/>
            <person name="Takami H."/>
        </authorList>
    </citation>
    <scope>NUCLEOTIDE SEQUENCE</scope>
    <source>
        <strain evidence="2">Expedition CK06-06</strain>
    </source>
</reference>
<dbReference type="Gene3D" id="3.20.20.210">
    <property type="match status" value="1"/>
</dbReference>
<feature type="non-terminal residue" evidence="2">
    <location>
        <position position="1"/>
    </location>
</feature>
<proteinExistence type="predicted"/>
<dbReference type="GO" id="GO:0006779">
    <property type="term" value="P:porphyrin-containing compound biosynthetic process"/>
    <property type="evidence" value="ECO:0007669"/>
    <property type="project" value="InterPro"/>
</dbReference>
<dbReference type="PANTHER" id="PTHR47099">
    <property type="entry name" value="METHYLCOBAMIDE:COM METHYLTRANSFERASE MTBA"/>
    <property type="match status" value="1"/>
</dbReference>
<evidence type="ECO:0000313" key="2">
    <source>
        <dbReference type="EMBL" id="GAI55472.1"/>
    </source>
</evidence>
<dbReference type="InterPro" id="IPR052024">
    <property type="entry name" value="Methanogen_methyltrans"/>
</dbReference>
<dbReference type="Pfam" id="PF01208">
    <property type="entry name" value="URO-D"/>
    <property type="match status" value="1"/>
</dbReference>
<dbReference type="InterPro" id="IPR000257">
    <property type="entry name" value="Uroporphyrinogen_deCOase"/>
</dbReference>
<feature type="non-terminal residue" evidence="2">
    <location>
        <position position="237"/>
    </location>
</feature>
<name>X1PGQ2_9ZZZZ</name>